<dbReference type="AlphaFoldDB" id="A0AAE3CK71"/>
<name>A0AAE3CK71_9PROT</name>
<evidence type="ECO:0000313" key="1">
    <source>
        <dbReference type="EMBL" id="MBU2788150.1"/>
    </source>
</evidence>
<keyword evidence="2" id="KW-1185">Reference proteome</keyword>
<evidence type="ECO:0000313" key="2">
    <source>
        <dbReference type="Proteomes" id="UP001197378"/>
    </source>
</evidence>
<reference evidence="1" key="1">
    <citation type="journal article" date="2021" name="ISME J.">
        <title>Genomic evolution of the class Acidithiobacillia: deep-branching Proteobacteria living in extreme acidic conditions.</title>
        <authorList>
            <person name="Moya-Beltran A."/>
            <person name="Beard S."/>
            <person name="Rojas-Villalobos C."/>
            <person name="Issotta F."/>
            <person name="Gallardo Y."/>
            <person name="Ulloa R."/>
            <person name="Giaveno A."/>
            <person name="Degli Esposti M."/>
            <person name="Johnson D.B."/>
            <person name="Quatrini R."/>
        </authorList>
    </citation>
    <scope>NUCLEOTIDE SEQUENCE</scope>
    <source>
        <strain evidence="1">VAN18-1</strain>
    </source>
</reference>
<accession>A0AAE3CK71</accession>
<gene>
    <name evidence="1" type="ORF">HFQ13_08025</name>
</gene>
<dbReference type="Proteomes" id="UP001197378">
    <property type="component" value="Unassembled WGS sequence"/>
</dbReference>
<organism evidence="1 2">
    <name type="scientific">Igneacidithiobacillus copahuensis</name>
    <dbReference type="NCBI Taxonomy" id="2724909"/>
    <lineage>
        <taxon>Bacteria</taxon>
        <taxon>Pseudomonadati</taxon>
        <taxon>Pseudomonadota</taxon>
        <taxon>Acidithiobacillia</taxon>
        <taxon>Acidithiobacillales</taxon>
        <taxon>Acidithiobacillaceae</taxon>
        <taxon>Igneacidithiobacillus</taxon>
    </lineage>
</organism>
<dbReference type="RefSeq" id="WP_215872994.1">
    <property type="nucleotide sequence ID" value="NZ_JAAXYO010000107.1"/>
</dbReference>
<protein>
    <submittedName>
        <fullName evidence="1">Uncharacterized protein</fullName>
    </submittedName>
</protein>
<proteinExistence type="predicted"/>
<sequence>MSAQLQPQSEEALLLALDALRQQKFQTSGLRDEQDLLLYFCLQSLWQLLNNAYQGDGRAFLSSEQTRLLQLVDGRIAQLEAKLPQALVLGVQHCLRRYLAAVDEAQSDNVEGSA</sequence>
<dbReference type="EMBL" id="JAAXYO010000107">
    <property type="protein sequence ID" value="MBU2788150.1"/>
    <property type="molecule type" value="Genomic_DNA"/>
</dbReference>
<comment type="caution">
    <text evidence="1">The sequence shown here is derived from an EMBL/GenBank/DDBJ whole genome shotgun (WGS) entry which is preliminary data.</text>
</comment>